<keyword evidence="3" id="KW-1185">Reference proteome</keyword>
<dbReference type="EMBL" id="BAAABM010000002">
    <property type="protein sequence ID" value="GAA0314526.1"/>
    <property type="molecule type" value="Genomic_DNA"/>
</dbReference>
<name>A0ABN2LVH3_9ACTN</name>
<dbReference type="Proteomes" id="UP001501822">
    <property type="component" value="Unassembled WGS sequence"/>
</dbReference>
<accession>A0ABN2LVH3</accession>
<keyword evidence="1" id="KW-0732">Signal</keyword>
<sequence>MNILPGRRAATAATVIALGGLGVVAAQAPAGASTFSTSYTCNSILGTQSISVSGTATATPNPAKVNTSVHAAVHVATTLSSPLSINSWSATLTADVSGAQTASFPLTGSGGSIPANQSITADVAGNWTPTAVGTDQFRGGNLSLKANVAIFGNITATCTPNSPRPVAETLTVTS</sequence>
<evidence type="ECO:0000256" key="1">
    <source>
        <dbReference type="SAM" id="SignalP"/>
    </source>
</evidence>
<protein>
    <submittedName>
        <fullName evidence="2">Uncharacterized protein</fullName>
    </submittedName>
</protein>
<evidence type="ECO:0000313" key="2">
    <source>
        <dbReference type="EMBL" id="GAA0314526.1"/>
    </source>
</evidence>
<feature type="signal peptide" evidence="1">
    <location>
        <begin position="1"/>
        <end position="32"/>
    </location>
</feature>
<reference evidence="2 3" key="1">
    <citation type="journal article" date="2019" name="Int. J. Syst. Evol. Microbiol.">
        <title>The Global Catalogue of Microorganisms (GCM) 10K type strain sequencing project: providing services to taxonomists for standard genome sequencing and annotation.</title>
        <authorList>
            <consortium name="The Broad Institute Genomics Platform"/>
            <consortium name="The Broad Institute Genome Sequencing Center for Infectious Disease"/>
            <person name="Wu L."/>
            <person name="Ma J."/>
        </authorList>
    </citation>
    <scope>NUCLEOTIDE SEQUENCE [LARGE SCALE GENOMIC DNA]</scope>
    <source>
        <strain evidence="2 3">JCM 3146</strain>
    </source>
</reference>
<feature type="chain" id="PRO_5047041240" evidence="1">
    <location>
        <begin position="33"/>
        <end position="174"/>
    </location>
</feature>
<gene>
    <name evidence="2" type="ORF">GCM10010151_00760</name>
</gene>
<dbReference type="RefSeq" id="WP_252809683.1">
    <property type="nucleotide sequence ID" value="NZ_BAAABM010000002.1"/>
</dbReference>
<proteinExistence type="predicted"/>
<organism evidence="2 3">
    <name type="scientific">Actinoallomurus spadix</name>
    <dbReference type="NCBI Taxonomy" id="79912"/>
    <lineage>
        <taxon>Bacteria</taxon>
        <taxon>Bacillati</taxon>
        <taxon>Actinomycetota</taxon>
        <taxon>Actinomycetes</taxon>
        <taxon>Streptosporangiales</taxon>
        <taxon>Thermomonosporaceae</taxon>
        <taxon>Actinoallomurus</taxon>
    </lineage>
</organism>
<evidence type="ECO:0000313" key="3">
    <source>
        <dbReference type="Proteomes" id="UP001501822"/>
    </source>
</evidence>
<comment type="caution">
    <text evidence="2">The sequence shown here is derived from an EMBL/GenBank/DDBJ whole genome shotgun (WGS) entry which is preliminary data.</text>
</comment>